<evidence type="ECO:0000313" key="3">
    <source>
        <dbReference type="Proteomes" id="UP001159363"/>
    </source>
</evidence>
<proteinExistence type="predicted"/>
<accession>A0ABQ9HXU4</accession>
<dbReference type="EMBL" id="JARBHB010000003">
    <property type="protein sequence ID" value="KAJ8889200.1"/>
    <property type="molecule type" value="Genomic_DNA"/>
</dbReference>
<protein>
    <submittedName>
        <fullName evidence="2">Uncharacterized protein</fullName>
    </submittedName>
</protein>
<sequence length="330" mass="37299">MTSNRGHDYFLNVYRYLLIAKKRKGKTGKGSRIIYTVVPNDPLKNSGHDLENRDVWSPYSARKMLKWLHVFGDSPERDPGPIPRRVTPEFRMWAIVPFDAIGRRVFSGSPVYPTLSFRCCSILTSVTLIGLQDLVVKSRQNISNRGEWRAESTCSPRELAADLVSQSREPAVTTSSVHGRPGSRTHPLTSISGQTSPLEALLPCGMYSFALAEQRISETQTQGHNLNCRLFTYSLAIFARMRRSQDIEYGSEIIRAICQRDLVPSVVSVEHVKAVHDKPIRMIDVSMEQRRNERERKTGDPRENPPTNGIVRNDSHMRKSGVTRPGIEPT</sequence>
<feature type="compositionally biased region" description="Basic and acidic residues" evidence="1">
    <location>
        <begin position="285"/>
        <end position="303"/>
    </location>
</feature>
<feature type="region of interest" description="Disordered" evidence="1">
    <location>
        <begin position="285"/>
        <end position="330"/>
    </location>
</feature>
<organism evidence="2 3">
    <name type="scientific">Dryococelus australis</name>
    <dbReference type="NCBI Taxonomy" id="614101"/>
    <lineage>
        <taxon>Eukaryota</taxon>
        <taxon>Metazoa</taxon>
        <taxon>Ecdysozoa</taxon>
        <taxon>Arthropoda</taxon>
        <taxon>Hexapoda</taxon>
        <taxon>Insecta</taxon>
        <taxon>Pterygota</taxon>
        <taxon>Neoptera</taxon>
        <taxon>Polyneoptera</taxon>
        <taxon>Phasmatodea</taxon>
        <taxon>Verophasmatodea</taxon>
        <taxon>Anareolatae</taxon>
        <taxon>Phasmatidae</taxon>
        <taxon>Eurycanthinae</taxon>
        <taxon>Dryococelus</taxon>
    </lineage>
</organism>
<name>A0ABQ9HXU4_9NEOP</name>
<keyword evidence="3" id="KW-1185">Reference proteome</keyword>
<evidence type="ECO:0000313" key="2">
    <source>
        <dbReference type="EMBL" id="KAJ8889200.1"/>
    </source>
</evidence>
<feature type="region of interest" description="Disordered" evidence="1">
    <location>
        <begin position="168"/>
        <end position="190"/>
    </location>
</feature>
<feature type="compositionally biased region" description="Polar residues" evidence="1">
    <location>
        <begin position="168"/>
        <end position="177"/>
    </location>
</feature>
<dbReference type="Proteomes" id="UP001159363">
    <property type="component" value="Chromosome 3"/>
</dbReference>
<gene>
    <name evidence="2" type="ORF">PR048_008698</name>
</gene>
<reference evidence="2 3" key="1">
    <citation type="submission" date="2023-02" db="EMBL/GenBank/DDBJ databases">
        <title>LHISI_Scaffold_Assembly.</title>
        <authorList>
            <person name="Stuart O.P."/>
            <person name="Cleave R."/>
            <person name="Magrath M.J.L."/>
            <person name="Mikheyev A.S."/>
        </authorList>
    </citation>
    <scope>NUCLEOTIDE SEQUENCE [LARGE SCALE GENOMIC DNA]</scope>
    <source>
        <strain evidence="2">Daus_M_001</strain>
        <tissue evidence="2">Leg muscle</tissue>
    </source>
</reference>
<evidence type="ECO:0000256" key="1">
    <source>
        <dbReference type="SAM" id="MobiDB-lite"/>
    </source>
</evidence>
<comment type="caution">
    <text evidence="2">The sequence shown here is derived from an EMBL/GenBank/DDBJ whole genome shotgun (WGS) entry which is preliminary data.</text>
</comment>